<dbReference type="InterPro" id="IPR029058">
    <property type="entry name" value="AB_hydrolase_fold"/>
</dbReference>
<organism evidence="2 3">
    <name type="scientific">Salinimicrobium gaetbulicola</name>
    <dbReference type="NCBI Taxonomy" id="999702"/>
    <lineage>
        <taxon>Bacteria</taxon>
        <taxon>Pseudomonadati</taxon>
        <taxon>Bacteroidota</taxon>
        <taxon>Flavobacteriia</taxon>
        <taxon>Flavobacteriales</taxon>
        <taxon>Flavobacteriaceae</taxon>
        <taxon>Salinimicrobium</taxon>
    </lineage>
</organism>
<sequence length="277" mass="31534">MKKFLLLIVFFSTTNLIAQSTDSKNVITFEIEAPQLDTIRKIWVYTPEGYKTAGKKYPVIYMHDAQNLFDASTSYSGEWKVDEILDSLKQPEVIVVGIEHGNEKRIDELTPFPHEKYGGGKGDKYLSFLVETLKPHIDVVYPTLSEAENTTIMGSSLGGLISFYGALKYPEIFGKAGVFSPSFWFSEEIYKFVEGREIENSTKFYFVGGTGEGEEMIPDLKKMYDLLKEKGLSEENMHIKIVKDGQHNEAAWSREFPEAFAWLIEPVTSKMIFRVSK</sequence>
<keyword evidence="3" id="KW-1185">Reference proteome</keyword>
<dbReference type="SUPFAM" id="SSF53474">
    <property type="entry name" value="alpha/beta-Hydrolases"/>
    <property type="match status" value="1"/>
</dbReference>
<keyword evidence="2" id="KW-0378">Hydrolase</keyword>
<name>A0ABW3IBR7_9FLAO</name>
<comment type="caution">
    <text evidence="2">The sequence shown here is derived from an EMBL/GenBank/DDBJ whole genome shotgun (WGS) entry which is preliminary data.</text>
</comment>
<evidence type="ECO:0000313" key="3">
    <source>
        <dbReference type="Proteomes" id="UP001597100"/>
    </source>
</evidence>
<evidence type="ECO:0000313" key="2">
    <source>
        <dbReference type="EMBL" id="MFD0975554.1"/>
    </source>
</evidence>
<keyword evidence="1" id="KW-0732">Signal</keyword>
<dbReference type="InterPro" id="IPR050583">
    <property type="entry name" value="Mycobacterial_A85_antigen"/>
</dbReference>
<gene>
    <name evidence="2" type="ORF">ACFQ1G_02010</name>
</gene>
<dbReference type="PANTHER" id="PTHR48098">
    <property type="entry name" value="ENTEROCHELIN ESTERASE-RELATED"/>
    <property type="match status" value="1"/>
</dbReference>
<dbReference type="GO" id="GO:0016787">
    <property type="term" value="F:hydrolase activity"/>
    <property type="evidence" value="ECO:0007669"/>
    <property type="project" value="UniProtKB-KW"/>
</dbReference>
<dbReference type="PANTHER" id="PTHR48098:SF6">
    <property type="entry name" value="FERRI-BACILLIBACTIN ESTERASE BESA"/>
    <property type="match status" value="1"/>
</dbReference>
<feature type="signal peptide" evidence="1">
    <location>
        <begin position="1"/>
        <end position="18"/>
    </location>
</feature>
<dbReference type="Pfam" id="PF00756">
    <property type="entry name" value="Esterase"/>
    <property type="match status" value="1"/>
</dbReference>
<dbReference type="Proteomes" id="UP001597100">
    <property type="component" value="Unassembled WGS sequence"/>
</dbReference>
<reference evidence="3" key="1">
    <citation type="journal article" date="2019" name="Int. J. Syst. Evol. Microbiol.">
        <title>The Global Catalogue of Microorganisms (GCM) 10K type strain sequencing project: providing services to taxonomists for standard genome sequencing and annotation.</title>
        <authorList>
            <consortium name="The Broad Institute Genomics Platform"/>
            <consortium name="The Broad Institute Genome Sequencing Center for Infectious Disease"/>
            <person name="Wu L."/>
            <person name="Ma J."/>
        </authorList>
    </citation>
    <scope>NUCLEOTIDE SEQUENCE [LARGE SCALE GENOMIC DNA]</scope>
    <source>
        <strain evidence="3">CCUG 60898</strain>
    </source>
</reference>
<protein>
    <submittedName>
        <fullName evidence="2">Alpha/beta hydrolase</fullName>
    </submittedName>
</protein>
<evidence type="ECO:0000256" key="1">
    <source>
        <dbReference type="SAM" id="SignalP"/>
    </source>
</evidence>
<accession>A0ABW3IBR7</accession>
<dbReference type="RefSeq" id="WP_380736584.1">
    <property type="nucleotide sequence ID" value="NZ_JBHTJP010000032.1"/>
</dbReference>
<dbReference type="Gene3D" id="3.40.50.1820">
    <property type="entry name" value="alpha/beta hydrolase"/>
    <property type="match status" value="1"/>
</dbReference>
<dbReference type="EMBL" id="JBHTJP010000032">
    <property type="protein sequence ID" value="MFD0975554.1"/>
    <property type="molecule type" value="Genomic_DNA"/>
</dbReference>
<proteinExistence type="predicted"/>
<dbReference type="InterPro" id="IPR000801">
    <property type="entry name" value="Esterase-like"/>
</dbReference>
<feature type="chain" id="PRO_5045143164" evidence="1">
    <location>
        <begin position="19"/>
        <end position="277"/>
    </location>
</feature>